<dbReference type="Pfam" id="PF05116">
    <property type="entry name" value="S6PP"/>
    <property type="match status" value="1"/>
</dbReference>
<organism evidence="4 5">
    <name type="scientific">Brassica napus</name>
    <name type="common">Rape</name>
    <dbReference type="NCBI Taxonomy" id="3708"/>
    <lineage>
        <taxon>Eukaryota</taxon>
        <taxon>Viridiplantae</taxon>
        <taxon>Streptophyta</taxon>
        <taxon>Embryophyta</taxon>
        <taxon>Tracheophyta</taxon>
        <taxon>Spermatophyta</taxon>
        <taxon>Magnoliopsida</taxon>
        <taxon>eudicotyledons</taxon>
        <taxon>Gunneridae</taxon>
        <taxon>Pentapetalae</taxon>
        <taxon>rosids</taxon>
        <taxon>malvids</taxon>
        <taxon>Brassicales</taxon>
        <taxon>Brassicaceae</taxon>
        <taxon>Brassiceae</taxon>
        <taxon>Brassica</taxon>
    </lineage>
</organism>
<evidence type="ECO:0000313" key="5">
    <source>
        <dbReference type="Proteomes" id="UP000028999"/>
    </source>
</evidence>
<accession>A0A078GB60</accession>
<dbReference type="InterPro" id="IPR006380">
    <property type="entry name" value="SPP-like_dom"/>
</dbReference>
<dbReference type="EMBL" id="HG994369">
    <property type="protein sequence ID" value="CAF1929139.1"/>
    <property type="molecule type" value="Genomic_DNA"/>
</dbReference>
<dbReference type="Proteomes" id="UP000028999">
    <property type="component" value="Unassembled WGS sequence"/>
</dbReference>
<evidence type="ECO:0000313" key="4">
    <source>
        <dbReference type="EMBL" id="CDY22574.1"/>
    </source>
</evidence>
<name>A0A078GB60_BRANA</name>
<dbReference type="Gramene" id="CDY22574">
    <property type="protein sequence ID" value="CDY22574"/>
    <property type="gene ID" value="GSBRNA2T00019188001"/>
</dbReference>
<dbReference type="Proteomes" id="UP001295469">
    <property type="component" value="Chromosome C05"/>
</dbReference>
<dbReference type="GO" id="GO:0016787">
    <property type="term" value="F:hydrolase activity"/>
    <property type="evidence" value="ECO:0007669"/>
    <property type="project" value="UniProtKB-KW"/>
</dbReference>
<keyword evidence="5" id="KW-1185">Reference proteome</keyword>
<sequence length="68" mass="8056">MGLLSDISKKNEACAKVDHHNDLENFSLLRFNSLWEDVFRHNCLLLFSTRRTLALYKKLRKQRPLLTP</sequence>
<dbReference type="AlphaFoldDB" id="A0A078GB60"/>
<keyword evidence="1" id="KW-0378">Hydrolase</keyword>
<gene>
    <name evidence="4" type="primary">BnaC05g24120D</name>
    <name evidence="3" type="ORF">DARMORV10_C05P31350.1</name>
    <name evidence="4" type="ORF">GSBRNA2T00019188001</name>
</gene>
<evidence type="ECO:0000313" key="3">
    <source>
        <dbReference type="EMBL" id="CAF1929139.1"/>
    </source>
</evidence>
<proteinExistence type="predicted"/>
<dbReference type="PANTHER" id="PTHR46521:SF7">
    <property type="entry name" value="SUCROSE-PHOSPHATASE 1-RELATED"/>
    <property type="match status" value="1"/>
</dbReference>
<evidence type="ECO:0000256" key="1">
    <source>
        <dbReference type="ARBA" id="ARBA00022801"/>
    </source>
</evidence>
<reference evidence="4" key="2">
    <citation type="submission" date="2014-06" db="EMBL/GenBank/DDBJ databases">
        <authorList>
            <person name="Genoscope - CEA"/>
        </authorList>
    </citation>
    <scope>NUCLEOTIDE SEQUENCE</scope>
</reference>
<dbReference type="InterPro" id="IPR051518">
    <property type="entry name" value="Sucrose_Phosphatase"/>
</dbReference>
<dbReference type="EMBL" id="LK032133">
    <property type="protein sequence ID" value="CDY22574.1"/>
    <property type="molecule type" value="Genomic_DNA"/>
</dbReference>
<dbReference type="PaxDb" id="3708-A0A078GB60"/>
<protein>
    <submittedName>
        <fullName evidence="3">(rape) hypothetical protein</fullName>
    </submittedName>
    <submittedName>
        <fullName evidence="4">BnaC05g24120D protein</fullName>
    </submittedName>
</protein>
<dbReference type="PANTHER" id="PTHR46521">
    <property type="entry name" value="SUCROSE-PHOSPHATASE 2-RELATED"/>
    <property type="match status" value="1"/>
</dbReference>
<dbReference type="OMA" id="KNEACAK"/>
<reference evidence="4 5" key="1">
    <citation type="journal article" date="2014" name="Science">
        <title>Plant genetics. Early allopolyploid evolution in the post-Neolithic Brassica napus oilseed genome.</title>
        <authorList>
            <person name="Chalhoub B."/>
            <person name="Denoeud F."/>
            <person name="Liu S."/>
            <person name="Parkin I.A."/>
            <person name="Tang H."/>
            <person name="Wang X."/>
            <person name="Chiquet J."/>
            <person name="Belcram H."/>
            <person name="Tong C."/>
            <person name="Samans B."/>
            <person name="Correa M."/>
            <person name="Da Silva C."/>
            <person name="Just J."/>
            <person name="Falentin C."/>
            <person name="Koh C.S."/>
            <person name="Le Clainche I."/>
            <person name="Bernard M."/>
            <person name="Bento P."/>
            <person name="Noel B."/>
            <person name="Labadie K."/>
            <person name="Alberti A."/>
            <person name="Charles M."/>
            <person name="Arnaud D."/>
            <person name="Guo H."/>
            <person name="Daviaud C."/>
            <person name="Alamery S."/>
            <person name="Jabbari K."/>
            <person name="Zhao M."/>
            <person name="Edger P.P."/>
            <person name="Chelaifa H."/>
            <person name="Tack D."/>
            <person name="Lassalle G."/>
            <person name="Mestiri I."/>
            <person name="Schnel N."/>
            <person name="Le Paslier M.C."/>
            <person name="Fan G."/>
            <person name="Renault V."/>
            <person name="Bayer P.E."/>
            <person name="Golicz A.A."/>
            <person name="Manoli S."/>
            <person name="Lee T.H."/>
            <person name="Thi V.H."/>
            <person name="Chalabi S."/>
            <person name="Hu Q."/>
            <person name="Fan C."/>
            <person name="Tollenaere R."/>
            <person name="Lu Y."/>
            <person name="Battail C."/>
            <person name="Shen J."/>
            <person name="Sidebottom C.H."/>
            <person name="Wang X."/>
            <person name="Canaguier A."/>
            <person name="Chauveau A."/>
            <person name="Berard A."/>
            <person name="Deniot G."/>
            <person name="Guan M."/>
            <person name="Liu Z."/>
            <person name="Sun F."/>
            <person name="Lim Y.P."/>
            <person name="Lyons E."/>
            <person name="Town C.D."/>
            <person name="Bancroft I."/>
            <person name="Wang X."/>
            <person name="Meng J."/>
            <person name="Ma J."/>
            <person name="Pires J.C."/>
            <person name="King G.J."/>
            <person name="Brunel D."/>
            <person name="Delourme R."/>
            <person name="Renard M."/>
            <person name="Aury J.M."/>
            <person name="Adams K.L."/>
            <person name="Batley J."/>
            <person name="Snowdon R.J."/>
            <person name="Tost J."/>
            <person name="Edwards D."/>
            <person name="Zhou Y."/>
            <person name="Hua W."/>
            <person name="Sharpe A.G."/>
            <person name="Paterson A.H."/>
            <person name="Guan C."/>
            <person name="Wincker P."/>
        </authorList>
    </citation>
    <scope>NUCLEOTIDE SEQUENCE [LARGE SCALE GENOMIC DNA]</scope>
    <source>
        <strain evidence="5">cv. Darmor-bzh</strain>
    </source>
</reference>
<reference evidence="3" key="3">
    <citation type="submission" date="2021-01" db="EMBL/GenBank/DDBJ databases">
        <authorList>
            <consortium name="Genoscope - CEA"/>
            <person name="William W."/>
        </authorList>
    </citation>
    <scope>NUCLEOTIDE SEQUENCE</scope>
</reference>
<evidence type="ECO:0000259" key="2">
    <source>
        <dbReference type="Pfam" id="PF05116"/>
    </source>
</evidence>
<dbReference type="STRING" id="3708.A0A078GB60"/>
<feature type="domain" description="Sucrose phosphatase-like" evidence="2">
    <location>
        <begin position="23"/>
        <end position="68"/>
    </location>
</feature>